<comment type="function">
    <text evidence="3">Catalyzes the reversible phosphorylation of S-methyl-5'-thioinosine (MTI) to hypoxanthine and 5-methylthioribose-1-phosphate. Involved in the breakdown of S-methyl-5'-thioadenosine (MTA), a major by-product of polyamine biosynthesis. Catabolism of (MTA) occurs via deamination to MTI and phosphorolysis to hypoxanthine.</text>
</comment>
<feature type="binding site" evidence="3">
    <location>
        <position position="185"/>
    </location>
    <ligand>
        <name>substrate</name>
    </ligand>
</feature>
<comment type="miscellaneous">
    <text evidence="3">Although this enzyme belongs to the family of MTA phosphorylases based on sequence homology, it has been shown that conserved amino acid substitutions in the substrate binding pocket convert the substrate specificity of this enzyme from 6-aminopurines to 6-oxopurines.</text>
</comment>
<proteinExistence type="inferred from homology"/>
<feature type="binding site" evidence="3">
    <location>
        <position position="10"/>
    </location>
    <ligand>
        <name>phosphate</name>
        <dbReference type="ChEBI" id="CHEBI:43474"/>
    </ligand>
</feature>
<dbReference type="GO" id="GO:0006166">
    <property type="term" value="P:purine ribonucleoside salvage"/>
    <property type="evidence" value="ECO:0007669"/>
    <property type="project" value="UniProtKB-UniRule"/>
</dbReference>
<feature type="domain" description="Nucleoside phosphorylase" evidence="4">
    <location>
        <begin position="5"/>
        <end position="243"/>
    </location>
</feature>
<feature type="site" description="Important for substrate specificity" evidence="3">
    <location>
        <position position="167"/>
    </location>
</feature>
<dbReference type="InterPro" id="IPR035994">
    <property type="entry name" value="Nucleoside_phosphorylase_sf"/>
</dbReference>
<dbReference type="CDD" id="cd09010">
    <property type="entry name" value="MTAP_SsMTAPII_like_MTIP"/>
    <property type="match status" value="1"/>
</dbReference>
<dbReference type="PROSITE" id="PS01240">
    <property type="entry name" value="PNP_MTAP_2"/>
    <property type="match status" value="1"/>
</dbReference>
<dbReference type="Proteomes" id="UP000257039">
    <property type="component" value="Unassembled WGS sequence"/>
</dbReference>
<dbReference type="HAMAP" id="MF_01963">
    <property type="entry name" value="MTAP"/>
    <property type="match status" value="1"/>
</dbReference>
<name>A0A4P9VLW3_9GAMM</name>
<dbReference type="Gene3D" id="3.40.50.1580">
    <property type="entry name" value="Nucleoside phosphorylase domain"/>
    <property type="match status" value="1"/>
</dbReference>
<comment type="caution">
    <text evidence="3">Lacks conserved residue(s) required for the propagation of feature annotation.</text>
</comment>
<keyword evidence="3" id="KW-0660">Purine salvage</keyword>
<reference evidence="5 6" key="1">
    <citation type="submission" date="2017-04" db="EMBL/GenBank/DDBJ databases">
        <title>Draft genome sequence of Zooshikella ganghwensis VG4 isolated from Red Sea sediments.</title>
        <authorList>
            <person name="Rehman Z."/>
            <person name="Alam I."/>
            <person name="Kamau A."/>
            <person name="Bajic V."/>
            <person name="Leiknes T."/>
        </authorList>
    </citation>
    <scope>NUCLEOTIDE SEQUENCE [LARGE SCALE GENOMIC DNA]</scope>
    <source>
        <strain evidence="5 6">VG4</strain>
    </source>
</reference>
<keyword evidence="2 3" id="KW-0808">Transferase</keyword>
<keyword evidence="6" id="KW-1185">Reference proteome</keyword>
<protein>
    <recommendedName>
        <fullName evidence="3">Probable S-methyl-5'-thioinosine phosphorylase</fullName>
        <ecNumber evidence="3">2.4.2.44</ecNumber>
    </recommendedName>
    <alternativeName>
        <fullName evidence="3">5'-methylthioinosine phosphorylase</fullName>
        <shortName evidence="3">MTI phosphorylase</shortName>
        <shortName evidence="3">MTIP</shortName>
    </alternativeName>
</protein>
<gene>
    <name evidence="5" type="ORF">B9G39_13435</name>
</gene>
<comment type="similarity">
    <text evidence="3">Belongs to the PNP/MTAP phosphorylase family. MTAP subfamily.</text>
</comment>
<dbReference type="PANTHER" id="PTHR42679:SF2">
    <property type="entry name" value="S-METHYL-5'-THIOADENOSINE PHOSPHORYLASE"/>
    <property type="match status" value="1"/>
</dbReference>
<evidence type="ECO:0000313" key="5">
    <source>
        <dbReference type="EMBL" id="RDH44365.1"/>
    </source>
</evidence>
<comment type="pathway">
    <text evidence="3">Purine metabolism; purine nucleoside salvage.</text>
</comment>
<dbReference type="PANTHER" id="PTHR42679">
    <property type="entry name" value="S-METHYL-5'-THIOADENOSINE PHOSPHORYLASE"/>
    <property type="match status" value="1"/>
</dbReference>
<feature type="site" description="Important for substrate specificity" evidence="3">
    <location>
        <position position="221"/>
    </location>
</feature>
<dbReference type="NCBIfam" id="TIGR01694">
    <property type="entry name" value="MTAP"/>
    <property type="match status" value="1"/>
</dbReference>
<dbReference type="GO" id="GO:0017061">
    <property type="term" value="F:S-methyl-5-thioadenosine phosphorylase activity"/>
    <property type="evidence" value="ECO:0007669"/>
    <property type="project" value="InterPro"/>
</dbReference>
<evidence type="ECO:0000259" key="4">
    <source>
        <dbReference type="Pfam" id="PF01048"/>
    </source>
</evidence>
<comment type="catalytic activity">
    <reaction evidence="3">
        <text>S-methyl-5'-thioinosine + phosphate = 5-(methylsulfanyl)-alpha-D-ribose 1-phosphate + hypoxanthine</text>
        <dbReference type="Rhea" id="RHEA:30643"/>
        <dbReference type="ChEBI" id="CHEBI:17368"/>
        <dbReference type="ChEBI" id="CHEBI:43474"/>
        <dbReference type="ChEBI" id="CHEBI:48595"/>
        <dbReference type="ChEBI" id="CHEBI:58533"/>
        <dbReference type="EC" id="2.4.2.44"/>
    </reaction>
</comment>
<dbReference type="GO" id="GO:0019509">
    <property type="term" value="P:L-methionine salvage from methylthioadenosine"/>
    <property type="evidence" value="ECO:0007669"/>
    <property type="project" value="TreeGrafter"/>
</dbReference>
<comment type="subunit">
    <text evidence="3">Homotrimer.</text>
</comment>
<evidence type="ECO:0000256" key="3">
    <source>
        <dbReference type="HAMAP-Rule" id="MF_01963"/>
    </source>
</evidence>
<dbReference type="UniPathway" id="UPA00606"/>
<accession>A0A4P9VLW3</accession>
<sequence>MPSMAVIGGTGLTQWPELELKDTVSHETVYGNPSAPITIAKLGNVEVAFLARHGCPHQFAPHRINYRANIAALKKLGVNQIFAVNAVGSICSEIPPESIVIPDQVIDYTYGREHTFFPGDDQPVHHIDFTEPFSPNLRDRLLQTAQDIQLSVKTKAVYGCTQGPRLETVAEINRLERDGVDIVGMTAMPEAALAREMEMDYASIALVVNMAAGRSSGIITMDEIELALAKGMQNVKRLLLATLNR</sequence>
<dbReference type="InterPro" id="IPR018099">
    <property type="entry name" value="Purine_phosphorylase-2_CS"/>
</dbReference>
<evidence type="ECO:0000256" key="1">
    <source>
        <dbReference type="ARBA" id="ARBA00022676"/>
    </source>
</evidence>
<dbReference type="EC" id="2.4.2.44" evidence="3"/>
<dbReference type="InterPro" id="IPR000845">
    <property type="entry name" value="Nucleoside_phosphorylase_d"/>
</dbReference>
<evidence type="ECO:0000256" key="2">
    <source>
        <dbReference type="ARBA" id="ARBA00022679"/>
    </source>
</evidence>
<dbReference type="SUPFAM" id="SSF53167">
    <property type="entry name" value="Purine and uridine phosphorylases"/>
    <property type="match status" value="1"/>
</dbReference>
<comment type="caution">
    <text evidence="5">The sequence shown here is derived from an EMBL/GenBank/DDBJ whole genome shotgun (WGS) entry which is preliminary data.</text>
</comment>
<dbReference type="Pfam" id="PF01048">
    <property type="entry name" value="PNP_UDP_1"/>
    <property type="match status" value="1"/>
</dbReference>
<feature type="binding site" evidence="3">
    <location>
        <position position="186"/>
    </location>
    <ligand>
        <name>phosphate</name>
        <dbReference type="ChEBI" id="CHEBI:43474"/>
    </ligand>
</feature>
<dbReference type="EMBL" id="NDXW01000001">
    <property type="protein sequence ID" value="RDH44365.1"/>
    <property type="molecule type" value="Genomic_DNA"/>
</dbReference>
<evidence type="ECO:0000313" key="6">
    <source>
        <dbReference type="Proteomes" id="UP000257039"/>
    </source>
</evidence>
<dbReference type="AlphaFoldDB" id="A0A4P9VLW3"/>
<dbReference type="RefSeq" id="WP_094787529.1">
    <property type="nucleotide sequence ID" value="NZ_JAEVHG010000003.1"/>
</dbReference>
<dbReference type="InterPro" id="IPR010044">
    <property type="entry name" value="MTAP"/>
</dbReference>
<feature type="binding site" evidence="3">
    <location>
        <begin position="209"/>
        <end position="211"/>
    </location>
    <ligand>
        <name>substrate</name>
    </ligand>
</feature>
<dbReference type="NCBIfam" id="NF006599">
    <property type="entry name" value="PRK09136.1"/>
    <property type="match status" value="1"/>
</dbReference>
<dbReference type="GO" id="GO:0005829">
    <property type="term" value="C:cytosol"/>
    <property type="evidence" value="ECO:0007669"/>
    <property type="project" value="TreeGrafter"/>
</dbReference>
<feature type="binding site" evidence="3">
    <location>
        <begin position="52"/>
        <end position="53"/>
    </location>
    <ligand>
        <name>phosphate</name>
        <dbReference type="ChEBI" id="CHEBI:43474"/>
    </ligand>
</feature>
<keyword evidence="1 3" id="KW-0328">Glycosyltransferase</keyword>
<organism evidence="5 6">
    <name type="scientific">Zooshikella ganghwensis</name>
    <dbReference type="NCBI Taxonomy" id="202772"/>
    <lineage>
        <taxon>Bacteria</taxon>
        <taxon>Pseudomonadati</taxon>
        <taxon>Pseudomonadota</taxon>
        <taxon>Gammaproteobacteria</taxon>
        <taxon>Oceanospirillales</taxon>
        <taxon>Zooshikellaceae</taxon>
        <taxon>Zooshikella</taxon>
    </lineage>
</organism>